<proteinExistence type="inferred from homology"/>
<evidence type="ECO:0000259" key="10">
    <source>
        <dbReference type="Pfam" id="PF16761"/>
    </source>
</evidence>
<feature type="region of interest" description="Disordered" evidence="9">
    <location>
        <begin position="366"/>
        <end position="385"/>
    </location>
</feature>
<feature type="region of interest" description="Disordered" evidence="9">
    <location>
        <begin position="571"/>
        <end position="600"/>
    </location>
</feature>
<feature type="binding site" evidence="8">
    <location>
        <position position="968"/>
    </location>
    <ligand>
        <name>Zn(2+)</name>
        <dbReference type="ChEBI" id="CHEBI:29105"/>
    </ligand>
</feature>
<dbReference type="PANTHER" id="PTHR12111:SF1">
    <property type="entry name" value="SPLICING FACTOR YJU2"/>
    <property type="match status" value="1"/>
</dbReference>
<dbReference type="GO" id="GO:0000349">
    <property type="term" value="P:generation of catalytic spliceosome for first transesterification step"/>
    <property type="evidence" value="ECO:0007669"/>
    <property type="project" value="UniProtKB-UniRule"/>
</dbReference>
<protein>
    <recommendedName>
        <fullName evidence="8">Splicing factor YJU2</fullName>
    </recommendedName>
</protein>
<dbReference type="GO" id="GO:0071006">
    <property type="term" value="C:U2-type catalytic step 1 spliceosome"/>
    <property type="evidence" value="ECO:0007669"/>
    <property type="project" value="UniProtKB-UniRule"/>
</dbReference>
<evidence type="ECO:0000256" key="9">
    <source>
        <dbReference type="SAM" id="MobiDB-lite"/>
    </source>
</evidence>
<dbReference type="AlphaFoldDB" id="A0AAD5SU84"/>
<comment type="function">
    <text evidence="8">Part of the spliceosome which catalyzes two sequential transesterification reactions, first the excision of the non-coding intron from pre-mRNA and then the ligation of the coding exons to form the mature mRNA. Plays a role in stabilizing the structure of the spliceosome catalytic core and docking of the branch helix into the active site, producing 5'-exon and lariat intron-3'-intermediates.</text>
</comment>
<comment type="similarity">
    <text evidence="8">Belongs to the CWC16 family. YJU2 subfamily.</text>
</comment>
<feature type="binding site" evidence="8">
    <location>
        <position position="1002"/>
    </location>
    <ligand>
        <name>Zn(2+)</name>
        <dbReference type="ChEBI" id="CHEBI:29105"/>
    </ligand>
</feature>
<feature type="compositionally biased region" description="Polar residues" evidence="9">
    <location>
        <begin position="417"/>
        <end position="433"/>
    </location>
</feature>
<accession>A0AAD5SU84</accession>
<feature type="binding site" evidence="8">
    <location>
        <position position="1005"/>
    </location>
    <ligand>
        <name>Zn(2+)</name>
        <dbReference type="ChEBI" id="CHEBI:29105"/>
    </ligand>
</feature>
<dbReference type="Pfam" id="PF04502">
    <property type="entry name" value="Saf4_Yju2"/>
    <property type="match status" value="1"/>
</dbReference>
<evidence type="ECO:0000256" key="7">
    <source>
        <dbReference type="ARBA" id="ARBA00023242"/>
    </source>
</evidence>
<evidence type="ECO:0000256" key="6">
    <source>
        <dbReference type="ARBA" id="ARBA00023187"/>
    </source>
</evidence>
<evidence type="ECO:0000256" key="8">
    <source>
        <dbReference type="HAMAP-Rule" id="MF_03226"/>
    </source>
</evidence>
<dbReference type="HAMAP" id="MF_03226">
    <property type="entry name" value="YJU2"/>
    <property type="match status" value="1"/>
</dbReference>
<evidence type="ECO:0000313" key="13">
    <source>
        <dbReference type="Proteomes" id="UP001211907"/>
    </source>
</evidence>
<feature type="binding site" evidence="8">
    <location>
        <position position="965"/>
    </location>
    <ligand>
        <name>Zn(2+)</name>
        <dbReference type="ChEBI" id="CHEBI:29105"/>
    </ligand>
</feature>
<dbReference type="PANTHER" id="PTHR12111">
    <property type="entry name" value="SPLICING FACTOR YJU2"/>
    <property type="match status" value="1"/>
</dbReference>
<dbReference type="InterPro" id="IPR007590">
    <property type="entry name" value="Saf4/Yju2"/>
</dbReference>
<comment type="subunit">
    <text evidence="8">Component of the spliceosome. Present in the activated B complex, the catalytically activated B* complex which catalyzes the branching, the catalytic step 1 C complex catalyzing the exon ligation, and the postcatalytic P complex containing the ligated exons (mRNA) and the excised lariat intron.</text>
</comment>
<keyword evidence="4 8" id="KW-0747">Spliceosome</keyword>
<dbReference type="InterPro" id="IPR031915">
    <property type="entry name" value="Clr2_N"/>
</dbReference>
<evidence type="ECO:0000256" key="4">
    <source>
        <dbReference type="ARBA" id="ARBA00022728"/>
    </source>
</evidence>
<dbReference type="Pfam" id="PF18723">
    <property type="entry name" value="HMUDK_hel"/>
    <property type="match status" value="1"/>
</dbReference>
<feature type="domain" description="5-hmdU DNA kinase helical" evidence="11">
    <location>
        <begin position="630"/>
        <end position="756"/>
    </location>
</feature>
<evidence type="ECO:0000259" key="11">
    <source>
        <dbReference type="Pfam" id="PF18723"/>
    </source>
</evidence>
<feature type="region of interest" description="Disordered" evidence="9">
    <location>
        <begin position="1207"/>
        <end position="1244"/>
    </location>
</feature>
<reference evidence="12" key="1">
    <citation type="submission" date="2020-05" db="EMBL/GenBank/DDBJ databases">
        <title>Phylogenomic resolution of chytrid fungi.</title>
        <authorList>
            <person name="Stajich J.E."/>
            <person name="Amses K."/>
            <person name="Simmons R."/>
            <person name="Seto K."/>
            <person name="Myers J."/>
            <person name="Bonds A."/>
            <person name="Quandt C.A."/>
            <person name="Barry K."/>
            <person name="Liu P."/>
            <person name="Grigoriev I."/>
            <person name="Longcore J.E."/>
            <person name="James T.Y."/>
        </authorList>
    </citation>
    <scope>NUCLEOTIDE SEQUENCE</scope>
    <source>
        <strain evidence="12">JEL0513</strain>
    </source>
</reference>
<dbReference type="InterPro" id="IPR040684">
    <property type="entry name" value="HMUDK_hel"/>
</dbReference>
<dbReference type="GO" id="GO:0046872">
    <property type="term" value="F:metal ion binding"/>
    <property type="evidence" value="ECO:0007669"/>
    <property type="project" value="UniProtKB-KW"/>
</dbReference>
<keyword evidence="6" id="KW-0508">mRNA splicing</keyword>
<organism evidence="12 13">
    <name type="scientific">Physocladia obscura</name>
    <dbReference type="NCBI Taxonomy" id="109957"/>
    <lineage>
        <taxon>Eukaryota</taxon>
        <taxon>Fungi</taxon>
        <taxon>Fungi incertae sedis</taxon>
        <taxon>Chytridiomycota</taxon>
        <taxon>Chytridiomycota incertae sedis</taxon>
        <taxon>Chytridiomycetes</taxon>
        <taxon>Chytridiales</taxon>
        <taxon>Chytriomycetaceae</taxon>
        <taxon>Physocladia</taxon>
    </lineage>
</organism>
<dbReference type="EMBL" id="JADGJH010002444">
    <property type="protein sequence ID" value="KAJ3098178.1"/>
    <property type="molecule type" value="Genomic_DNA"/>
</dbReference>
<comment type="subcellular location">
    <subcellularLocation>
        <location evidence="1 8">Nucleus</location>
    </subcellularLocation>
</comment>
<feature type="region of interest" description="Disordered" evidence="9">
    <location>
        <begin position="399"/>
        <end position="478"/>
    </location>
</feature>
<feature type="domain" description="Cryptic loci regulator 2 N-terminal" evidence="10">
    <location>
        <begin position="93"/>
        <end position="158"/>
    </location>
</feature>
<feature type="compositionally biased region" description="Basic residues" evidence="9">
    <location>
        <begin position="447"/>
        <end position="459"/>
    </location>
</feature>
<evidence type="ECO:0000256" key="2">
    <source>
        <dbReference type="ARBA" id="ARBA00022664"/>
    </source>
</evidence>
<dbReference type="InterPro" id="IPR043701">
    <property type="entry name" value="Yju2"/>
</dbReference>
<keyword evidence="2" id="KW-0507">mRNA processing</keyword>
<evidence type="ECO:0000256" key="5">
    <source>
        <dbReference type="ARBA" id="ARBA00022833"/>
    </source>
</evidence>
<comment type="caution">
    <text evidence="12">The sequence shown here is derived from an EMBL/GenBank/DDBJ whole genome shotgun (WGS) entry which is preliminary data.</text>
</comment>
<evidence type="ECO:0000256" key="1">
    <source>
        <dbReference type="ARBA" id="ARBA00004123"/>
    </source>
</evidence>
<feature type="compositionally biased region" description="Basic and acidic residues" evidence="9">
    <location>
        <begin position="343"/>
        <end position="353"/>
    </location>
</feature>
<dbReference type="Pfam" id="PF16761">
    <property type="entry name" value="Clr2_transil"/>
    <property type="match status" value="1"/>
</dbReference>
<gene>
    <name evidence="12" type="ORF">HK100_005160</name>
</gene>
<keyword evidence="5 8" id="KW-0862">Zinc</keyword>
<feature type="compositionally biased region" description="Polar residues" evidence="9">
    <location>
        <begin position="332"/>
        <end position="341"/>
    </location>
</feature>
<feature type="region of interest" description="Disordered" evidence="9">
    <location>
        <begin position="329"/>
        <end position="355"/>
    </location>
</feature>
<evidence type="ECO:0000256" key="3">
    <source>
        <dbReference type="ARBA" id="ARBA00022723"/>
    </source>
</evidence>
<keyword evidence="7 8" id="KW-0539">Nucleus</keyword>
<dbReference type="Proteomes" id="UP001211907">
    <property type="component" value="Unassembled WGS sequence"/>
</dbReference>
<name>A0AAD5SU84_9FUNG</name>
<keyword evidence="13" id="KW-1185">Reference proteome</keyword>
<keyword evidence="3 8" id="KW-0479">Metal-binding</keyword>
<evidence type="ECO:0000313" key="12">
    <source>
        <dbReference type="EMBL" id="KAJ3098178.1"/>
    </source>
</evidence>
<sequence length="1244" mass="141090">MHKIPTRAQYQSRSKRIKRAQLMTETQNQDEIQSAQSKSKIVIARTLSNTAIRSDTKNFEKPQGENWIECDRNIWNVALLSLLREADTEASWVTNPIPDGYFFMQSRIESKIYMYGHPSGARFLSAKDFFPHLFFLYKTSNKNLDSNQEKIKCKCKYCFVRIELPFSNASQTAAKTAAFSTYPTPPDSADTVMIQNDYAQTISTDLPNPAYPTTEVQQNCLKRKLSTQSEANSIPTMPVKSQPELIIIESDDDVDFFPQESASSKLTSSVAPTSPVFLPMKNIPKLKFPIMDRNGVIVLDFSDDEEKKKKVRRAFSVRIELPRISESEAMPLQSNESTNVCDNDEKTIDDHNTTKPLHLNEIVECKTSSSHENSQSQKKDSFTSYCSDDEDSGFILLIPNYSDDESNNETPPLAPRNTFQNPLASDESTTNIFDQRLDRKQKWVMAGKRKSPKSKKKSKGSSPELKKKNLKSWPENVPTNAQIERAAKLSLIEEAEKDDSDFENENEPSINECGKNEIELLPNSEQKINADISNEFTEPIISANEQNDGSYSLSNEKSKIFIKVPATCINESEDHEDCEDREDREDSDYDSVESENESSVEEGFPISLPYIPKAPDIQGVISNVVNLIEFQTLLHYIKERWNIQQKKLQGLPKPWTTDQILSGERFSCIRREDDATSQFLVENVFRGVDPHMDLAYLFNVWLHRYLSNIPAIREMGYVTSLQHAQSKLRQWMLQNFPFRPSAKPLSQPNDDDEQLLAAVEHNWNLSQKNSSRIFGGMFDNKTHLSEEFTMDSLIEANAQNRIPALTKRQFFQFAVGNLMLCSPFHAFQESNDVVMYGAIVEDPTFCVTEPESEAGFALLQLPATSDVTVALTKSINGALESFDQIDPPVPLIRVVDTEHIMRNFQKYTQAMIMEKYMADFLRMSERKVLNKYFPPDFDPAKIPRRKMANDAQYKVRLMAPFSMRCDTCGDYIYKGKKFNARKEKVEGELYLGILIFRFYIRCPKCSAEITFKTDPKNTDYVCEHGAQRNFEPWREETDVKELQRLEKEKAEENNPMKALENRTVASKVEMDILDALDEIRTRNAASERMDAANVLERLQKGQREKVEAILRRQEEEDAGLARSIFKSADDGVFVRRLLEAEDLSMVSFSGAEKISTAFVLPDDSLSGKTSANNGFSISDWAVAPVSKAKRGANHLLVVAADTNKKAKTTLTRPKAQVDPTDGKGKTTGIAGLAAYASDDDSGSE</sequence>